<evidence type="ECO:0000313" key="10">
    <source>
        <dbReference type="EMBL" id="KAJ1921042.1"/>
    </source>
</evidence>
<proteinExistence type="inferred from homology"/>
<keyword evidence="4 7" id="KW-0694">RNA-binding</keyword>
<keyword evidence="5 6" id="KW-0195">Cyclin</keyword>
<dbReference type="Pfam" id="PF12627">
    <property type="entry name" value="PolyA_pol_RNAbd"/>
    <property type="match status" value="1"/>
</dbReference>
<dbReference type="InterPro" id="IPR006671">
    <property type="entry name" value="Cyclin_N"/>
</dbReference>
<dbReference type="SUPFAM" id="SSF47954">
    <property type="entry name" value="Cyclin-like"/>
    <property type="match status" value="2"/>
</dbReference>
<feature type="compositionally biased region" description="Basic and acidic residues" evidence="8">
    <location>
        <begin position="52"/>
        <end position="62"/>
    </location>
</feature>
<dbReference type="Pfam" id="PF01743">
    <property type="entry name" value="PolyA_pol"/>
    <property type="match status" value="1"/>
</dbReference>
<dbReference type="GO" id="GO:0000166">
    <property type="term" value="F:nucleotide binding"/>
    <property type="evidence" value="ECO:0007669"/>
    <property type="project" value="UniProtKB-KW"/>
</dbReference>
<feature type="region of interest" description="Disordered" evidence="8">
    <location>
        <begin position="52"/>
        <end position="73"/>
    </location>
</feature>
<dbReference type="Pfam" id="PF00134">
    <property type="entry name" value="Cyclin_N"/>
    <property type="match status" value="1"/>
</dbReference>
<reference evidence="10" key="1">
    <citation type="submission" date="2022-07" db="EMBL/GenBank/DDBJ databases">
        <title>Phylogenomic reconstructions and comparative analyses of Kickxellomycotina fungi.</title>
        <authorList>
            <person name="Reynolds N.K."/>
            <person name="Stajich J.E."/>
            <person name="Barry K."/>
            <person name="Grigoriev I.V."/>
            <person name="Crous P."/>
            <person name="Smith M.E."/>
        </authorList>
    </citation>
    <scope>NUCLEOTIDE SEQUENCE</scope>
    <source>
        <strain evidence="10">NBRC 100468</strain>
    </source>
</reference>
<comment type="caution">
    <text evidence="10">The sequence shown here is derived from an EMBL/GenBank/DDBJ whole genome shotgun (WGS) entry which is preliminary data.</text>
</comment>
<dbReference type="InterPro" id="IPR013763">
    <property type="entry name" value="Cyclin-like_dom"/>
</dbReference>
<dbReference type="GO" id="GO:0004810">
    <property type="term" value="F:CCA tRNA nucleotidyltransferase activity"/>
    <property type="evidence" value="ECO:0007669"/>
    <property type="project" value="UniProtKB-EC"/>
</dbReference>
<dbReference type="SUPFAM" id="SSF81891">
    <property type="entry name" value="Poly A polymerase C-terminal region-like"/>
    <property type="match status" value="1"/>
</dbReference>
<dbReference type="EMBL" id="JANBPU010000007">
    <property type="protein sequence ID" value="KAJ1921042.1"/>
    <property type="molecule type" value="Genomic_DNA"/>
</dbReference>
<evidence type="ECO:0000256" key="5">
    <source>
        <dbReference type="ARBA" id="ARBA00023127"/>
    </source>
</evidence>
<dbReference type="GO" id="GO:0005739">
    <property type="term" value="C:mitochondrion"/>
    <property type="evidence" value="ECO:0007669"/>
    <property type="project" value="UniProtKB-ARBA"/>
</dbReference>
<evidence type="ECO:0000256" key="2">
    <source>
        <dbReference type="ARBA" id="ARBA00022679"/>
    </source>
</evidence>
<dbReference type="GO" id="GO:0052929">
    <property type="term" value="F:ATP:3'-cytidine-cytidine-tRNA adenylyltransferase activity"/>
    <property type="evidence" value="ECO:0007669"/>
    <property type="project" value="TreeGrafter"/>
</dbReference>
<dbReference type="InterPro" id="IPR036915">
    <property type="entry name" value="Cyclin-like_sf"/>
</dbReference>
<evidence type="ECO:0000256" key="3">
    <source>
        <dbReference type="ARBA" id="ARBA00022741"/>
    </source>
</evidence>
<dbReference type="InterPro" id="IPR032828">
    <property type="entry name" value="PolyA_RNA-bd"/>
</dbReference>
<dbReference type="CDD" id="cd20524">
    <property type="entry name" value="CYCLIN_CCNH_rpt1"/>
    <property type="match status" value="1"/>
</dbReference>
<sequence>MLHVFIRSTRTSRKLPSIARAFSNKYNLLQKAIPVAASFVKLNSKISSPELVDRGSKKREADQEISCPDPKHKRVGSLVPDSKMVKITEFSSTIDLSEKEKKICDLLRRVSDHLKFTQPDKEPPVLRVAGGWVRDKLLKRECHDLDIAVNSMTGYELATHVNDFLKSEGINTKHIAKIQLNPERSKHLETATTIIFGLSIDFANLRSEKYNTDSRIPTIEFGTPYEDACRRDTTMNALFYNIHTEKVEDFTEKGLDDLRDGIIRTPLAPFETFRDDPLRVLRVIRFASRFNFKIVEEAIEAMKRPEIKSDLAIKVSRERVGVELDKMLSGANPSLSIEMIQSYGLFHDVFTVDSAASPSGTPLDSAITPRLAKIADHVYKNNILYRDDSKLFTGKEDIRGVYLAICLYPFKNMTAKQGKKPITAAQAIIRDGVKLSNADMDTVTVLHHSMAGIRDAIQKMEDDTLTRVDLGLMLRTIGSKWPSAIFFSCIVDMPENEGSWSSTTEKYIKLLDRIETWNLCQVHKEKPIIDGKAAVKLLGVKPGPAIRGILDSVMLWQLEHPEGSVDQCKEYLKELYEQSSQYLHWRFSKSELAAIREGNNRLSISRVKENLKKENELRQKSNEIDAAKKAEDVVALAEGKYLSVKDELDLIDFYKQSIAKYAKLCRLPSQVMATAMTFFKRFYIHNTVMDYNPKNIMATCVYLATKTENSFVQINDFIKPLAKSKITSEDVLKYEFVISQSLQFEFSVYHPYKSSYGLYLDIQSSTQDFDLLTQTYEKAESYIYKSLYTDACFHYMPPQIALAAWRLASTDTQYEIDRYKYLDEKEEGERELRDTVKESNMDSDDVFS</sequence>
<dbReference type="AlphaFoldDB" id="A0A9W8DR09"/>
<dbReference type="PANTHER" id="PTHR13734:SF5">
    <property type="entry name" value="CCA TRNA NUCLEOTIDYLTRANSFERASE, MITOCHONDRIAL"/>
    <property type="match status" value="1"/>
</dbReference>
<dbReference type="GO" id="GO:0001680">
    <property type="term" value="P:tRNA 3'-terminal CCA addition"/>
    <property type="evidence" value="ECO:0007669"/>
    <property type="project" value="TreeGrafter"/>
</dbReference>
<dbReference type="EC" id="2.7.7.72" evidence="10"/>
<evidence type="ECO:0000256" key="8">
    <source>
        <dbReference type="SAM" id="MobiDB-lite"/>
    </source>
</evidence>
<gene>
    <name evidence="10" type="primary">CCA1</name>
    <name evidence="10" type="ORF">H4219_000900</name>
</gene>
<evidence type="ECO:0000256" key="4">
    <source>
        <dbReference type="ARBA" id="ARBA00022884"/>
    </source>
</evidence>
<dbReference type="Gene3D" id="1.10.3090.10">
    <property type="entry name" value="cca-adding enzyme, domain 2"/>
    <property type="match status" value="1"/>
</dbReference>
<dbReference type="OrthoDB" id="445712at2759"/>
<protein>
    <submittedName>
        <fullName evidence="10">CCA tRNA nucleotidyltransferase, mitochondrial</fullName>
        <ecNumber evidence="10">2.7.7.72</ecNumber>
    </submittedName>
</protein>
<dbReference type="GO" id="GO:0052927">
    <property type="term" value="F:CC tRNA cytidylyltransferase activity"/>
    <property type="evidence" value="ECO:0007669"/>
    <property type="project" value="TreeGrafter"/>
</dbReference>
<dbReference type="PANTHER" id="PTHR13734">
    <property type="entry name" value="TRNA-NUCLEOTIDYLTRANSFERASE"/>
    <property type="match status" value="1"/>
</dbReference>
<dbReference type="Proteomes" id="UP001150538">
    <property type="component" value="Unassembled WGS sequence"/>
</dbReference>
<comment type="similarity">
    <text evidence="1 7">Belongs to the tRNA nucleotidyltransferase/poly(A) polymerase family.</text>
</comment>
<dbReference type="SUPFAM" id="SSF81301">
    <property type="entry name" value="Nucleotidyltransferase"/>
    <property type="match status" value="1"/>
</dbReference>
<dbReference type="Pfam" id="PF16899">
    <property type="entry name" value="Cyclin_C_2"/>
    <property type="match status" value="1"/>
</dbReference>
<organism evidence="10 11">
    <name type="scientific">Mycoemilia scoparia</name>
    <dbReference type="NCBI Taxonomy" id="417184"/>
    <lineage>
        <taxon>Eukaryota</taxon>
        <taxon>Fungi</taxon>
        <taxon>Fungi incertae sedis</taxon>
        <taxon>Zoopagomycota</taxon>
        <taxon>Kickxellomycotina</taxon>
        <taxon>Kickxellomycetes</taxon>
        <taxon>Kickxellales</taxon>
        <taxon>Kickxellaceae</taxon>
        <taxon>Mycoemilia</taxon>
    </lineage>
</organism>
<name>A0A9W8DR09_9FUNG</name>
<keyword evidence="3" id="KW-0547">Nucleotide-binding</keyword>
<evidence type="ECO:0000313" key="11">
    <source>
        <dbReference type="Proteomes" id="UP001150538"/>
    </source>
</evidence>
<comment type="similarity">
    <text evidence="6">Belongs to the cyclin family.</text>
</comment>
<evidence type="ECO:0000256" key="7">
    <source>
        <dbReference type="RuleBase" id="RU003953"/>
    </source>
</evidence>
<dbReference type="Gene3D" id="1.10.472.10">
    <property type="entry name" value="Cyclin-like"/>
    <property type="match status" value="2"/>
</dbReference>
<dbReference type="FunFam" id="3.30.460.10:FF:000019">
    <property type="entry name" value="tRNA nucleotidyltransferase cca2"/>
    <property type="match status" value="1"/>
</dbReference>
<dbReference type="InterPro" id="IPR043519">
    <property type="entry name" value="NT_sf"/>
</dbReference>
<accession>A0A9W8DR09</accession>
<dbReference type="Gene3D" id="3.30.460.10">
    <property type="entry name" value="Beta Polymerase, domain 2"/>
    <property type="match status" value="1"/>
</dbReference>
<dbReference type="CDD" id="cd20525">
    <property type="entry name" value="CYCLIN_CCNH_rpt2"/>
    <property type="match status" value="1"/>
</dbReference>
<evidence type="ECO:0000256" key="1">
    <source>
        <dbReference type="ARBA" id="ARBA00007265"/>
    </source>
</evidence>
<feature type="region of interest" description="Disordered" evidence="8">
    <location>
        <begin position="827"/>
        <end position="848"/>
    </location>
</feature>
<feature type="domain" description="Cyclin-like" evidence="9">
    <location>
        <begin position="656"/>
        <end position="740"/>
    </location>
</feature>
<feature type="compositionally biased region" description="Basic and acidic residues" evidence="8">
    <location>
        <begin position="827"/>
        <end position="840"/>
    </location>
</feature>
<dbReference type="SMART" id="SM00385">
    <property type="entry name" value="CYCLIN"/>
    <property type="match status" value="1"/>
</dbReference>
<dbReference type="InterPro" id="IPR002646">
    <property type="entry name" value="PolA_pol_head_dom"/>
</dbReference>
<dbReference type="InterPro" id="IPR031658">
    <property type="entry name" value="Cyclin_C_2"/>
</dbReference>
<dbReference type="CDD" id="cd05398">
    <property type="entry name" value="NT_ClassII-CCAase"/>
    <property type="match status" value="1"/>
</dbReference>
<evidence type="ECO:0000256" key="6">
    <source>
        <dbReference type="RuleBase" id="RU000383"/>
    </source>
</evidence>
<keyword evidence="2 7" id="KW-0808">Transferase</keyword>
<keyword evidence="11" id="KW-1185">Reference proteome</keyword>
<keyword evidence="10" id="KW-0548">Nucleotidyltransferase</keyword>
<evidence type="ECO:0000259" key="9">
    <source>
        <dbReference type="SMART" id="SM00385"/>
    </source>
</evidence>
<dbReference type="GO" id="GO:0003723">
    <property type="term" value="F:RNA binding"/>
    <property type="evidence" value="ECO:0007669"/>
    <property type="project" value="UniProtKB-KW"/>
</dbReference>